<evidence type="ECO:0000313" key="1">
    <source>
        <dbReference type="EMBL" id="QTZ83293.1"/>
    </source>
</evidence>
<dbReference type="Proteomes" id="UP000676975">
    <property type="component" value="Segment"/>
</dbReference>
<evidence type="ECO:0000313" key="2">
    <source>
        <dbReference type="Proteomes" id="UP000676975"/>
    </source>
</evidence>
<protein>
    <submittedName>
        <fullName evidence="1">Uncharacterized protein</fullName>
    </submittedName>
</protein>
<name>A0A8T8IVJ7_9CAUD</name>
<accession>A0A8T8IVJ7</accession>
<dbReference type="EMBL" id="MW627366">
    <property type="protein sequence ID" value="QTZ83293.1"/>
    <property type="molecule type" value="Genomic_DNA"/>
</dbReference>
<proteinExistence type="predicted"/>
<sequence>MSTYVVKTERSHYNNRTTVTTIRRQTHKVIGDGLKVAQGVVAICRDRKVVAIWPQDNVVSVQALP</sequence>
<reference evidence="1" key="1">
    <citation type="submission" date="2021-02" db="EMBL/GenBank/DDBJ databases">
        <authorList>
            <person name="Qin X."/>
            <person name="Gong M."/>
            <person name="Yang H."/>
        </authorList>
    </citation>
    <scope>NUCLEOTIDE SEQUENCE</scope>
</reference>
<organism evidence="1 2">
    <name type="scientific">Pseudomonas phage phiGM22-3</name>
    <dbReference type="NCBI Taxonomy" id="2816462"/>
    <lineage>
        <taxon>Viruses</taxon>
        <taxon>Duplodnaviria</taxon>
        <taxon>Heunggongvirae</taxon>
        <taxon>Uroviricota</taxon>
        <taxon>Caudoviricetes</taxon>
        <taxon>Autographivirales</taxon>
        <taxon>Autoscriptoviridae</taxon>
        <taxon>Tunggulvirus</taxon>
        <taxon>Tunggulvirus GM223</taxon>
    </lineage>
</organism>
<gene>
    <name evidence="1" type="ORF">phiGM223_27</name>
</gene>
<keyword evidence="2" id="KW-1185">Reference proteome</keyword>